<feature type="transmembrane region" description="Helical" evidence="21">
    <location>
        <begin position="259"/>
        <end position="282"/>
    </location>
</feature>
<evidence type="ECO:0000256" key="4">
    <source>
        <dbReference type="ARBA" id="ARBA00022679"/>
    </source>
</evidence>
<evidence type="ECO:0000313" key="25">
    <source>
        <dbReference type="Proteomes" id="UP000747542"/>
    </source>
</evidence>
<dbReference type="InterPro" id="IPR008266">
    <property type="entry name" value="Tyr_kinase_AS"/>
</dbReference>
<dbReference type="GO" id="GO:0030182">
    <property type="term" value="P:neuron differentiation"/>
    <property type="evidence" value="ECO:0007669"/>
    <property type="project" value="UniProtKB-ARBA"/>
</dbReference>
<dbReference type="SMART" id="SM00219">
    <property type="entry name" value="TyrKc"/>
    <property type="match status" value="1"/>
</dbReference>
<dbReference type="GO" id="GO:0004714">
    <property type="term" value="F:transmembrane receptor protein tyrosine kinase activity"/>
    <property type="evidence" value="ECO:0007669"/>
    <property type="project" value="UniProtKB-EC"/>
</dbReference>
<dbReference type="InterPro" id="IPR036941">
    <property type="entry name" value="Rcpt_L-dom_sf"/>
</dbReference>
<dbReference type="InterPro" id="IPR011009">
    <property type="entry name" value="Kinase-like_dom_sf"/>
</dbReference>
<evidence type="ECO:0000256" key="17">
    <source>
        <dbReference type="ARBA" id="ARBA00023211"/>
    </source>
</evidence>
<dbReference type="FunFam" id="1.10.510.10:FF:001512">
    <property type="entry name" value="Receptor tyrosine-protein kinase erbB-2"/>
    <property type="match status" value="1"/>
</dbReference>
<feature type="region of interest" description="Disordered" evidence="20">
    <location>
        <begin position="1790"/>
        <end position="1828"/>
    </location>
</feature>
<evidence type="ECO:0000256" key="18">
    <source>
        <dbReference type="ARBA" id="ARBA00051243"/>
    </source>
</evidence>
<evidence type="ECO:0000313" key="24">
    <source>
        <dbReference type="EMBL" id="KAG7170745.1"/>
    </source>
</evidence>
<feature type="region of interest" description="Disordered" evidence="20">
    <location>
        <begin position="1068"/>
        <end position="1096"/>
    </location>
</feature>
<evidence type="ECO:0000256" key="7">
    <source>
        <dbReference type="ARBA" id="ARBA00022729"/>
    </source>
</evidence>
<evidence type="ECO:0000256" key="3">
    <source>
        <dbReference type="ARBA" id="ARBA00011902"/>
    </source>
</evidence>
<dbReference type="GO" id="GO:0050793">
    <property type="term" value="P:regulation of developmental process"/>
    <property type="evidence" value="ECO:0007669"/>
    <property type="project" value="UniProtKB-ARBA"/>
</dbReference>
<dbReference type="InterPro" id="IPR013783">
    <property type="entry name" value="Ig-like_fold"/>
</dbReference>
<dbReference type="GO" id="GO:0005886">
    <property type="term" value="C:plasma membrane"/>
    <property type="evidence" value="ECO:0007669"/>
    <property type="project" value="TreeGrafter"/>
</dbReference>
<dbReference type="InterPro" id="IPR001245">
    <property type="entry name" value="Ser-Thr/Tyr_kinase_cat_dom"/>
</dbReference>
<comment type="catalytic activity">
    <reaction evidence="18">
        <text>L-tyrosyl-[protein] + ATP = O-phospho-L-tyrosyl-[protein] + ADP + H(+)</text>
        <dbReference type="Rhea" id="RHEA:10596"/>
        <dbReference type="Rhea" id="RHEA-COMP:10136"/>
        <dbReference type="Rhea" id="RHEA-COMP:20101"/>
        <dbReference type="ChEBI" id="CHEBI:15378"/>
        <dbReference type="ChEBI" id="CHEBI:30616"/>
        <dbReference type="ChEBI" id="CHEBI:46858"/>
        <dbReference type="ChEBI" id="CHEBI:61978"/>
        <dbReference type="ChEBI" id="CHEBI:456216"/>
        <dbReference type="EC" id="2.7.10.1"/>
    </reaction>
</comment>
<evidence type="ECO:0000256" key="8">
    <source>
        <dbReference type="ARBA" id="ARBA00022737"/>
    </source>
</evidence>
<dbReference type="Pfam" id="PF01030">
    <property type="entry name" value="Recep_L_domain"/>
    <property type="match status" value="2"/>
</dbReference>
<dbReference type="GO" id="GO:0012505">
    <property type="term" value="C:endomembrane system"/>
    <property type="evidence" value="ECO:0007669"/>
    <property type="project" value="UniProtKB-SubCell"/>
</dbReference>
<keyword evidence="8" id="KW-0677">Repeat</keyword>
<evidence type="ECO:0000256" key="20">
    <source>
        <dbReference type="SAM" id="MobiDB-lite"/>
    </source>
</evidence>
<keyword evidence="10" id="KW-0418">Kinase</keyword>
<dbReference type="InterPro" id="IPR000494">
    <property type="entry name" value="Rcpt_L-dom"/>
</dbReference>
<dbReference type="GO" id="GO:0007169">
    <property type="term" value="P:cell surface receptor protein tyrosine kinase signaling pathway"/>
    <property type="evidence" value="ECO:0007669"/>
    <property type="project" value="TreeGrafter"/>
</dbReference>
<evidence type="ECO:0000259" key="23">
    <source>
        <dbReference type="PROSITE" id="PS50853"/>
    </source>
</evidence>
<dbReference type="GO" id="GO:0043235">
    <property type="term" value="C:receptor complex"/>
    <property type="evidence" value="ECO:0007669"/>
    <property type="project" value="TreeGrafter"/>
</dbReference>
<evidence type="ECO:0000256" key="14">
    <source>
        <dbReference type="ARBA" id="ARBA00023137"/>
    </source>
</evidence>
<keyword evidence="16" id="KW-0325">Glycoprotein</keyword>
<gene>
    <name evidence="24" type="primary">InR-L1</name>
    <name evidence="24" type="ORF">Hamer_G013605</name>
</gene>
<feature type="transmembrane region" description="Helical" evidence="21">
    <location>
        <begin position="497"/>
        <end position="516"/>
    </location>
</feature>
<dbReference type="PANTHER" id="PTHR24416:SF525">
    <property type="entry name" value="INSULIN-LIKE RECEPTOR"/>
    <property type="match status" value="1"/>
</dbReference>
<name>A0A8J5K696_HOMAM</name>
<evidence type="ECO:0000256" key="10">
    <source>
        <dbReference type="ARBA" id="ARBA00022777"/>
    </source>
</evidence>
<proteinExistence type="predicted"/>
<organism evidence="24 25">
    <name type="scientific">Homarus americanus</name>
    <name type="common">American lobster</name>
    <dbReference type="NCBI Taxonomy" id="6706"/>
    <lineage>
        <taxon>Eukaryota</taxon>
        <taxon>Metazoa</taxon>
        <taxon>Ecdysozoa</taxon>
        <taxon>Arthropoda</taxon>
        <taxon>Crustacea</taxon>
        <taxon>Multicrustacea</taxon>
        <taxon>Malacostraca</taxon>
        <taxon>Eumalacostraca</taxon>
        <taxon>Eucarida</taxon>
        <taxon>Decapoda</taxon>
        <taxon>Pleocyemata</taxon>
        <taxon>Astacidea</taxon>
        <taxon>Nephropoidea</taxon>
        <taxon>Nephropidae</taxon>
        <taxon>Homarus</taxon>
    </lineage>
</organism>
<dbReference type="GO" id="GO:0051130">
    <property type="term" value="P:positive regulation of cellular component organization"/>
    <property type="evidence" value="ECO:0007669"/>
    <property type="project" value="UniProtKB-ARBA"/>
</dbReference>
<dbReference type="SUPFAM" id="SSF49265">
    <property type="entry name" value="Fibronectin type III"/>
    <property type="match status" value="2"/>
</dbReference>
<dbReference type="PROSITE" id="PS00109">
    <property type="entry name" value="PROTEIN_KINASE_TYR"/>
    <property type="match status" value="1"/>
</dbReference>
<sequence length="1965" mass="221984">MKSRTCNSITKNWHYNQIFQLCFCYSLWEHSQCLQVKIYDCGQRNFLLCLNYEAPRMKDKGGTRLHKIQFNGTIEETRTFARLWTLYVEMKRWNEENGTRTECRLEEQYEYNVEIVCQTHFMKFDREEHHFDFYCVEKSLYLIGAHGGEVTNHLEDHKLMKLAQVKTSGPLYIPSNCRHILIFPITKAGSLLVVHAFPTFILSVFYITSTALISSLPYFSSLPVFYMSTLYCSHQHPVVSVSVPWLCTGHVSVSCNTDLIVVALIANLYFSFIALMFCTIGLEKVTVNEFGEVNKRIPCPWKHCIMFALTHDELEINHRLSLNQVEPSCLTREMINKSLSLIFSHNMTCPIISRIHTLLPLTSLSTDIPDMSSSLTLTTNILNVPASLTFTISTSAVPSMFHSVGNTSNTHIMFIPYPCFTHTIQTLAFPHPLLPSIPFILKPSTPSTHNPGYNKCSTSRFTGKMNYKPRNLHRISTSFCITENASCYVPHTLCLPLWWWVLFLMLWTSFGARMCFADKDKSSYRNLVSLNQLPHLESRRQPREPSVHSMSGRVCTSLRVMNSVDNLRKLTNCSVIEGSLQIVLIEEAPQNKEEEWKKWSFPELVQITDFLLVFSVSGLRSLGQLFPNLAVIRGMVLHQNYGLVVYDARDLESVDLHSLTAILQGGVRIQNNFNLCYVHTINWSIIIKDESEIIIKCVIPNAVVDVQPVGSVVISSVLEAVECPTILQVAMPVVTLTLAVHALKRAIKTTMRYQCVTKKACNEMKLTLFESEDKSKKKCVKECPAGYSRTADQELEKNISICQKCNDPCPKNCKGQLVNTIAKAQLLSGCTKIEGPLVISFTGGKAIAKKLNDSLGLIEEVTDYIRVFDSHALFTLDFLASLKVIGGTKLYNGKYALYVHDNDNLTEIWSWRNHPDLNIKKNASVLFHSNPKLCYKKIKELFERTHLNMTDDYNMQLTNGNKVACTIMNQTIKLQALSDKGMLNVSWDAISTNEDDRMLTGYYIYYKPSNPSSPRNLKVTSVGATWMTVTWSPPAFPNGKISCYIVKRILSPSSMDVSSDFCSSIRSQDQMNQMQDSGKELASTTEAPSPNEQSLVPGPNLGKCCPCSRDSMHREQQENIDFEDRLFSFVYERLSSRQKRSIPESDLENPVEVIIATDLLSQRKLVCVLETFHDALEVVEVENITILAIVPVVMGLLEMKKQALKDVKETIYQLKIVENWPAGKDTLEKGSLSPKRSAKSETWAILLHILNIVSISRRVESITVGLMLQQYVEEGTVPFSNVAVFSVQEKTITIPNLHHFSRYRIEVTACHEATPKCPLTSGEELCELCSIIPAKTVGTTRTLHGANVVRELRVSNIGSSDMVELTWTPPADPNGQIIAYIIIVEPDSAHMQGSVYKGKVNASFDLTLWPLLTAMLVVLMVGTTYFIFKKKLRGNPIYKKETVNPLYPREKENPDVGAMISREHKIDSDDLSLEESCQLGKGNFGVVMKGKLRRESGDIPVAVKQVTEFQARNNLLEEAKLMLTFDCNHLVRAYGVLPGDKDMLLVMELMSRGDLLQYLRSLKARNNDIFTVLSVEQVCAMAIQIGDGMAYLASHKFVHRDLAVRNCLLDDKLNIKISDFGMTRMTDKDYYEMNKTKYLPVRWMPPEYLSNRKFTSQSDVWSYGVVIWEILSGGARPYQHLEDNAKVMDVVINGYTLESDLPRNTPQFLAEIVVSCWKFHGCQRPYFPQIITALLQNTSSQFLEHFRSKSFYHTSEGQEYKMLVEAMQDVEDDNDVTTLLTSSSLPLSLLSDQGPPLPPRSHKYRSQVRLPSQATLKDPQHHPHTGATDNMQFFSLRQHEARDSNINDVTLLPHTNSSLLNVDFANVGNSMSSESNLISTTRTDRGCCPKFTINKHDAARFNITEDSQPGTFANPTTVPNNVVVHINESGLPSSTLSSSTASNVNRKIIPDLCCTISPKYCHMPH</sequence>
<dbReference type="PROSITE" id="PS50853">
    <property type="entry name" value="FN3"/>
    <property type="match status" value="1"/>
</dbReference>
<feature type="domain" description="Protein kinase" evidence="22">
    <location>
        <begin position="1473"/>
        <end position="1743"/>
    </location>
</feature>
<keyword evidence="6 21" id="KW-0812">Transmembrane</keyword>
<feature type="domain" description="Fibronectin type-III" evidence="23">
    <location>
        <begin position="1348"/>
        <end position="1445"/>
    </location>
</feature>
<feature type="transmembrane region" description="Helical" evidence="21">
    <location>
        <begin position="1406"/>
        <end position="1428"/>
    </location>
</feature>
<keyword evidence="12 21" id="KW-1133">Transmembrane helix</keyword>
<evidence type="ECO:0000256" key="6">
    <source>
        <dbReference type="ARBA" id="ARBA00022692"/>
    </source>
</evidence>
<comment type="subcellular location">
    <subcellularLocation>
        <location evidence="1">Endomembrane system</location>
    </subcellularLocation>
    <subcellularLocation>
        <location evidence="2">Membrane</location>
        <topology evidence="2">Single-pass type I membrane protein</topology>
    </subcellularLocation>
</comment>
<evidence type="ECO:0000259" key="22">
    <source>
        <dbReference type="PROSITE" id="PS50011"/>
    </source>
</evidence>
<comment type="caution">
    <text evidence="24">The sequence shown here is derived from an EMBL/GenBank/DDBJ whole genome shotgun (WGS) entry which is preliminary data.</text>
</comment>
<dbReference type="SUPFAM" id="SSF52058">
    <property type="entry name" value="L domain-like"/>
    <property type="match status" value="2"/>
</dbReference>
<dbReference type="GO" id="GO:0048468">
    <property type="term" value="P:cell development"/>
    <property type="evidence" value="ECO:0007669"/>
    <property type="project" value="UniProtKB-ARBA"/>
</dbReference>
<dbReference type="Pfam" id="PF07714">
    <property type="entry name" value="PK_Tyr_Ser-Thr"/>
    <property type="match status" value="1"/>
</dbReference>
<dbReference type="Proteomes" id="UP000747542">
    <property type="component" value="Unassembled WGS sequence"/>
</dbReference>
<evidence type="ECO:0000256" key="16">
    <source>
        <dbReference type="ARBA" id="ARBA00023180"/>
    </source>
</evidence>
<evidence type="ECO:0000256" key="1">
    <source>
        <dbReference type="ARBA" id="ARBA00004308"/>
    </source>
</evidence>
<dbReference type="EC" id="2.7.10.1" evidence="3"/>
<accession>A0A8J5K696</accession>
<keyword evidence="4" id="KW-0808">Transferase</keyword>
<dbReference type="InterPro" id="IPR036116">
    <property type="entry name" value="FN3_sf"/>
</dbReference>
<keyword evidence="11 19" id="KW-0067">ATP-binding</keyword>
<evidence type="ECO:0000256" key="13">
    <source>
        <dbReference type="ARBA" id="ARBA00023136"/>
    </source>
</evidence>
<dbReference type="PROSITE" id="PS00107">
    <property type="entry name" value="PROTEIN_KINASE_ATP"/>
    <property type="match status" value="1"/>
</dbReference>
<dbReference type="CDD" id="cd00063">
    <property type="entry name" value="FN3"/>
    <property type="match status" value="2"/>
</dbReference>
<keyword evidence="17" id="KW-0464">Manganese</keyword>
<keyword evidence="25" id="KW-1185">Reference proteome</keyword>
<dbReference type="Gene3D" id="2.60.40.10">
    <property type="entry name" value="Immunoglobulins"/>
    <property type="match status" value="2"/>
</dbReference>
<keyword evidence="5" id="KW-0165">Cleavage on pair of basic residues</keyword>
<dbReference type="Gene3D" id="3.80.20.20">
    <property type="entry name" value="Receptor L-domain"/>
    <property type="match status" value="2"/>
</dbReference>
<evidence type="ECO:0000256" key="19">
    <source>
        <dbReference type="PROSITE-ProRule" id="PRU10141"/>
    </source>
</evidence>
<keyword evidence="15 24" id="KW-0675">Receptor</keyword>
<feature type="compositionally biased region" description="Polar residues" evidence="20">
    <location>
        <begin position="1068"/>
        <end position="1094"/>
    </location>
</feature>
<feature type="transmembrane region" description="Helical" evidence="21">
    <location>
        <begin position="188"/>
        <end position="213"/>
    </location>
</feature>
<protein>
    <recommendedName>
        <fullName evidence="3">receptor protein-tyrosine kinase</fullName>
        <ecNumber evidence="3">2.7.10.1</ecNumber>
    </recommendedName>
</protein>
<reference evidence="24" key="1">
    <citation type="journal article" date="2021" name="Sci. Adv.">
        <title>The American lobster genome reveals insights on longevity, neural, and immune adaptations.</title>
        <authorList>
            <person name="Polinski J.M."/>
            <person name="Zimin A.V."/>
            <person name="Clark K.F."/>
            <person name="Kohn A.B."/>
            <person name="Sadowski N."/>
            <person name="Timp W."/>
            <person name="Ptitsyn A."/>
            <person name="Khanna P."/>
            <person name="Romanova D.Y."/>
            <person name="Williams P."/>
            <person name="Greenwood S.J."/>
            <person name="Moroz L.L."/>
            <person name="Walt D.R."/>
            <person name="Bodnar A.G."/>
        </authorList>
    </citation>
    <scope>NUCLEOTIDE SEQUENCE</scope>
    <source>
        <strain evidence="24">GMGI-L3</strain>
    </source>
</reference>
<evidence type="ECO:0000256" key="15">
    <source>
        <dbReference type="ARBA" id="ARBA00023170"/>
    </source>
</evidence>
<keyword evidence="7" id="KW-0732">Signal</keyword>
<dbReference type="Gene3D" id="1.10.510.10">
    <property type="entry name" value="Transferase(Phosphotransferase) domain 1"/>
    <property type="match status" value="1"/>
</dbReference>
<dbReference type="InterPro" id="IPR017441">
    <property type="entry name" value="Protein_kinase_ATP_BS"/>
</dbReference>
<dbReference type="GO" id="GO:0005524">
    <property type="term" value="F:ATP binding"/>
    <property type="evidence" value="ECO:0007669"/>
    <property type="project" value="UniProtKB-UniRule"/>
</dbReference>
<dbReference type="SMART" id="SM00060">
    <property type="entry name" value="FN3"/>
    <property type="match status" value="2"/>
</dbReference>
<evidence type="ECO:0000256" key="12">
    <source>
        <dbReference type="ARBA" id="ARBA00022989"/>
    </source>
</evidence>
<dbReference type="EMBL" id="JAHLQT010013773">
    <property type="protein sequence ID" value="KAG7170745.1"/>
    <property type="molecule type" value="Genomic_DNA"/>
</dbReference>
<keyword evidence="9 19" id="KW-0547">Nucleotide-binding</keyword>
<evidence type="ECO:0000256" key="11">
    <source>
        <dbReference type="ARBA" id="ARBA00022840"/>
    </source>
</evidence>
<evidence type="ECO:0000256" key="9">
    <source>
        <dbReference type="ARBA" id="ARBA00022741"/>
    </source>
</evidence>
<evidence type="ECO:0000256" key="2">
    <source>
        <dbReference type="ARBA" id="ARBA00004479"/>
    </source>
</evidence>
<dbReference type="PROSITE" id="PS50011">
    <property type="entry name" value="PROTEIN_KINASE_DOM"/>
    <property type="match status" value="1"/>
</dbReference>
<dbReference type="InterPro" id="IPR000719">
    <property type="entry name" value="Prot_kinase_dom"/>
</dbReference>
<dbReference type="SUPFAM" id="SSF56112">
    <property type="entry name" value="Protein kinase-like (PK-like)"/>
    <property type="match status" value="1"/>
</dbReference>
<dbReference type="CDD" id="cd00192">
    <property type="entry name" value="PTKc"/>
    <property type="match status" value="1"/>
</dbReference>
<keyword evidence="13 21" id="KW-0472">Membrane</keyword>
<feature type="binding site" evidence="19">
    <location>
        <position position="1504"/>
    </location>
    <ligand>
        <name>ATP</name>
        <dbReference type="ChEBI" id="CHEBI:30616"/>
    </ligand>
</feature>
<dbReference type="PRINTS" id="PR00109">
    <property type="entry name" value="TYRKINASE"/>
</dbReference>
<keyword evidence="14" id="KW-0829">Tyrosine-protein kinase</keyword>
<dbReference type="PANTHER" id="PTHR24416">
    <property type="entry name" value="TYROSINE-PROTEIN KINASE RECEPTOR"/>
    <property type="match status" value="1"/>
</dbReference>
<evidence type="ECO:0000256" key="21">
    <source>
        <dbReference type="SAM" id="Phobius"/>
    </source>
</evidence>
<dbReference type="InterPro" id="IPR050122">
    <property type="entry name" value="RTK"/>
</dbReference>
<dbReference type="InterPro" id="IPR020635">
    <property type="entry name" value="Tyr_kinase_cat_dom"/>
</dbReference>
<dbReference type="InterPro" id="IPR003961">
    <property type="entry name" value="FN3_dom"/>
</dbReference>
<evidence type="ECO:0000256" key="5">
    <source>
        <dbReference type="ARBA" id="ARBA00022685"/>
    </source>
</evidence>